<evidence type="ECO:0000256" key="1">
    <source>
        <dbReference type="SAM" id="Phobius"/>
    </source>
</evidence>
<keyword evidence="1" id="KW-0472">Membrane</keyword>
<evidence type="ECO:0000259" key="2">
    <source>
        <dbReference type="Pfam" id="PF13387"/>
    </source>
</evidence>
<dbReference type="EMBL" id="CVRL01000001">
    <property type="protein sequence ID" value="CRL09282.1"/>
    <property type="molecule type" value="Genomic_DNA"/>
</dbReference>
<protein>
    <recommendedName>
        <fullName evidence="2">Lnb N-terminal periplasmic domain-containing protein</fullName>
    </recommendedName>
</protein>
<feature type="transmembrane region" description="Helical" evidence="1">
    <location>
        <begin position="96"/>
        <end position="112"/>
    </location>
</feature>
<dbReference type="STRING" id="481446.NIT7645_03136"/>
<dbReference type="InterPro" id="IPR025178">
    <property type="entry name" value="Lnb_N"/>
</dbReference>
<reference evidence="4" key="1">
    <citation type="submission" date="2015-05" db="EMBL/GenBank/DDBJ databases">
        <authorList>
            <person name="Rodrigo-Torres Lidia"/>
            <person name="Arahal R.David."/>
        </authorList>
    </citation>
    <scope>NUCLEOTIDE SEQUENCE [LARGE SCALE GENOMIC DNA]</scope>
    <source>
        <strain evidence="4">CECT 7321</strain>
    </source>
</reference>
<keyword evidence="4" id="KW-1185">Reference proteome</keyword>
<dbReference type="Pfam" id="PF13387">
    <property type="entry name" value="Lnb_N"/>
    <property type="match status" value="1"/>
</dbReference>
<keyword evidence="1" id="KW-0812">Transmembrane</keyword>
<feature type="transmembrane region" description="Helical" evidence="1">
    <location>
        <begin position="67"/>
        <end position="89"/>
    </location>
</feature>
<gene>
    <name evidence="3" type="ORF">NIT7321_00111</name>
</gene>
<accession>A0A0H5CWE1</accession>
<name>A0A0H5CWE1_9RHOB</name>
<evidence type="ECO:0000313" key="4">
    <source>
        <dbReference type="Proteomes" id="UP000043764"/>
    </source>
</evidence>
<feature type="domain" description="Lnb N-terminal periplasmic" evidence="2">
    <location>
        <begin position="156"/>
        <end position="312"/>
    </location>
</feature>
<dbReference type="Proteomes" id="UP000043764">
    <property type="component" value="Unassembled WGS sequence"/>
</dbReference>
<organism evidence="3 4">
    <name type="scientific">Phaeobacter italicus</name>
    <dbReference type="NCBI Taxonomy" id="481446"/>
    <lineage>
        <taxon>Bacteria</taxon>
        <taxon>Pseudomonadati</taxon>
        <taxon>Pseudomonadota</taxon>
        <taxon>Alphaproteobacteria</taxon>
        <taxon>Rhodobacterales</taxon>
        <taxon>Roseobacteraceae</taxon>
        <taxon>Phaeobacter</taxon>
    </lineage>
</organism>
<keyword evidence="1" id="KW-1133">Transmembrane helix</keyword>
<sequence length="365" mass="40197">MAGAGARSPLGLAPLWAGQYGRARTVIRIRILPRFMRLFLLGLLGLTLLFATVWGAMALWYRLPFDGALRTGVAAAFAGLGLATLWAVIRGRALRGMATFCLALAAVIWWWGTLTPPAEANWSPDVARQVTGEIKGDQLTLTDVRNFDWRTPQDFTPRWETRSYDLSQLQTVDLFMSYWAGPEMAHMIVSFGFADGAQIAWSVEVRRQVGGGFSPIADLFKTNTLVLVAADERDLVGTRTNARGEDVQLFRINTDPDTARALLLQYVEAANQLAAQPQWYNSLTSNCTTVVMTMIRTIVEDVPLDWRVLANGYLPEYAHDQGVLAAGYSTEELRERGSITAKAQAQGITQDYSALIREGVPAPAP</sequence>
<dbReference type="AlphaFoldDB" id="A0A0H5CWE1"/>
<evidence type="ECO:0000313" key="3">
    <source>
        <dbReference type="EMBL" id="CRL09282.1"/>
    </source>
</evidence>
<feature type="transmembrane region" description="Helical" evidence="1">
    <location>
        <begin position="38"/>
        <end position="61"/>
    </location>
</feature>
<proteinExistence type="predicted"/>